<dbReference type="Gene3D" id="1.10.443.10">
    <property type="entry name" value="Intergrase catalytic core"/>
    <property type="match status" value="1"/>
</dbReference>
<dbReference type="GO" id="GO:0003677">
    <property type="term" value="F:DNA binding"/>
    <property type="evidence" value="ECO:0007669"/>
    <property type="project" value="InterPro"/>
</dbReference>
<dbReference type="Proteomes" id="UP000234483">
    <property type="component" value="Unassembled WGS sequence"/>
</dbReference>
<name>A0A2N5CNX7_9CAUL</name>
<reference evidence="5 6" key="1">
    <citation type="submission" date="2017-12" db="EMBL/GenBank/DDBJ databases">
        <title>The genome sequence of Caulobacter flavus CGMCC1 15093.</title>
        <authorList>
            <person name="Gao J."/>
            <person name="Mao X."/>
            <person name="Sun J."/>
        </authorList>
    </citation>
    <scope>NUCLEOTIDE SEQUENCE [LARGE SCALE GENOMIC DNA]</scope>
    <source>
        <strain evidence="5 6">CGMCC1 15093</strain>
    </source>
</reference>
<dbReference type="InterPro" id="IPR011010">
    <property type="entry name" value="DNA_brk_join_enz"/>
</dbReference>
<dbReference type="Proteomes" id="UP000281192">
    <property type="component" value="Chromosome"/>
</dbReference>
<dbReference type="Pfam" id="PF00589">
    <property type="entry name" value="Phage_integrase"/>
    <property type="match status" value="1"/>
</dbReference>
<dbReference type="AlphaFoldDB" id="A0A2N5CNX7"/>
<dbReference type="EMBL" id="PJRQ01000041">
    <property type="protein sequence ID" value="PLR08651.1"/>
    <property type="molecule type" value="Genomic_DNA"/>
</dbReference>
<dbReference type="KEGG" id="cfh:C1707_21540"/>
<evidence type="ECO:0000259" key="3">
    <source>
        <dbReference type="PROSITE" id="PS51898"/>
    </source>
</evidence>
<dbReference type="InterPro" id="IPR013762">
    <property type="entry name" value="Integrase-like_cat_sf"/>
</dbReference>
<organism evidence="5 6">
    <name type="scientific">Caulobacter flavus</name>
    <dbReference type="NCBI Taxonomy" id="1679497"/>
    <lineage>
        <taxon>Bacteria</taxon>
        <taxon>Pseudomonadati</taxon>
        <taxon>Pseudomonadota</taxon>
        <taxon>Alphaproteobacteria</taxon>
        <taxon>Caulobacterales</taxon>
        <taxon>Caulobacteraceae</taxon>
        <taxon>Caulobacter</taxon>
    </lineage>
</organism>
<dbReference type="GO" id="GO:0015074">
    <property type="term" value="P:DNA integration"/>
    <property type="evidence" value="ECO:0007669"/>
    <property type="project" value="UniProtKB-KW"/>
</dbReference>
<evidence type="ECO:0000313" key="5">
    <source>
        <dbReference type="EMBL" id="PLR08651.1"/>
    </source>
</evidence>
<dbReference type="GO" id="GO:0006310">
    <property type="term" value="P:DNA recombination"/>
    <property type="evidence" value="ECO:0007669"/>
    <property type="project" value="UniProtKB-KW"/>
</dbReference>
<evidence type="ECO:0000313" key="4">
    <source>
        <dbReference type="EMBL" id="AYV48633.1"/>
    </source>
</evidence>
<evidence type="ECO:0000313" key="6">
    <source>
        <dbReference type="Proteomes" id="UP000234483"/>
    </source>
</evidence>
<keyword evidence="1" id="KW-0229">DNA integration</keyword>
<dbReference type="PANTHER" id="PTHR30349:SF88">
    <property type="entry name" value="BLL1584 PROTEIN"/>
    <property type="match status" value="1"/>
</dbReference>
<evidence type="ECO:0000256" key="2">
    <source>
        <dbReference type="ARBA" id="ARBA00023172"/>
    </source>
</evidence>
<proteinExistence type="predicted"/>
<dbReference type="PANTHER" id="PTHR30349">
    <property type="entry name" value="PHAGE INTEGRASE-RELATED"/>
    <property type="match status" value="1"/>
</dbReference>
<dbReference type="OrthoDB" id="9808346at2"/>
<protein>
    <recommendedName>
        <fullName evidence="3">Tyr recombinase domain-containing protein</fullName>
    </recommendedName>
</protein>
<feature type="domain" description="Tyr recombinase" evidence="3">
    <location>
        <begin position="201"/>
        <end position="410"/>
    </location>
</feature>
<dbReference type="InterPro" id="IPR002104">
    <property type="entry name" value="Integrase_catalytic"/>
</dbReference>
<accession>A0A2N5CNX7</accession>
<evidence type="ECO:0000313" key="7">
    <source>
        <dbReference type="Proteomes" id="UP000281192"/>
    </source>
</evidence>
<dbReference type="RefSeq" id="WP_101714608.1">
    <property type="nucleotide sequence ID" value="NZ_CP026100.1"/>
</dbReference>
<keyword evidence="2" id="KW-0233">DNA recombination</keyword>
<evidence type="ECO:0000256" key="1">
    <source>
        <dbReference type="ARBA" id="ARBA00022908"/>
    </source>
</evidence>
<dbReference type="InterPro" id="IPR050090">
    <property type="entry name" value="Tyrosine_recombinase_XerCD"/>
</dbReference>
<dbReference type="EMBL" id="CP026100">
    <property type="protein sequence ID" value="AYV48633.1"/>
    <property type="molecule type" value="Genomic_DNA"/>
</dbReference>
<dbReference type="PROSITE" id="PS51898">
    <property type="entry name" value="TYR_RECOMBINASE"/>
    <property type="match status" value="1"/>
</dbReference>
<keyword evidence="7" id="KW-1185">Reference proteome</keyword>
<reference evidence="4 7" key="2">
    <citation type="submission" date="2018-01" db="EMBL/GenBank/DDBJ databases">
        <title>Complete genome sequence of Caulobacter flavus RHGG3.</title>
        <authorList>
            <person name="Yang E."/>
        </authorList>
    </citation>
    <scope>NUCLEOTIDE SEQUENCE [LARGE SCALE GENOMIC DNA]</scope>
    <source>
        <strain evidence="4 7">RHGG3</strain>
    </source>
</reference>
<dbReference type="SUPFAM" id="SSF56349">
    <property type="entry name" value="DNA breaking-rejoining enzymes"/>
    <property type="match status" value="1"/>
</dbReference>
<gene>
    <name evidence="4" type="ORF">C1707_21540</name>
    <name evidence="5" type="ORF">CFHF_19525</name>
</gene>
<sequence>MSRIAEGPRLYLRTGRTDSRSGAALPDVYVIRDGRTQKSTGCGPDRLRDAQRALARYLSGQPVRESAAKLSPAPPPQRPVSGPLEIAAIERVPVADVLTLYADERAPELDGDPVTMAGFIKALVGYWGERFVDEVKRSTCKGYVAHRTGQTIQGARPSQRLVSDQTARRELETLSAAIGYWHAETPLPIRPKVWLPKKTPSARDALTRPQAAALFLAARGYRRGLDGVMRRLTGASQRANRAHIARFILIGLYTGTRSAVILDLLWSPSADQAWVDLDRGMIFRKGQAEHERGNKRRPIVTLPPRLLAHMRRWKTLDEAASIARRKPLTHVIHHHGRPIGEKINKGFNAIAQDAGLLKVTPHWLRHTCATWLMERKVDLWEAAGFTGMTPDVLIKHYGHHRPNHQANARAAFSPQKKAA</sequence>